<evidence type="ECO:0000256" key="2">
    <source>
        <dbReference type="ARBA" id="ARBA00023180"/>
    </source>
</evidence>
<reference evidence="4 5" key="1">
    <citation type="submission" date="2023-05" db="EMBL/GenBank/DDBJ databases">
        <title>B98-5 Cell Line De Novo Hybrid Assembly: An Optical Mapping Approach.</title>
        <authorList>
            <person name="Kananen K."/>
            <person name="Auerbach J.A."/>
            <person name="Kautto E."/>
            <person name="Blachly J.S."/>
        </authorList>
    </citation>
    <scope>NUCLEOTIDE SEQUENCE [LARGE SCALE GENOMIC DNA]</scope>
    <source>
        <strain evidence="4">B95-8</strain>
        <tissue evidence="4">Cell line</tissue>
    </source>
</reference>
<dbReference type="Pfam" id="PF01826">
    <property type="entry name" value="TIL"/>
    <property type="match status" value="1"/>
</dbReference>
<feature type="domain" description="VWFD" evidence="3">
    <location>
        <begin position="300"/>
        <end position="523"/>
    </location>
</feature>
<keyword evidence="2" id="KW-0325">Glycoprotein</keyword>
<evidence type="ECO:0000313" key="5">
    <source>
        <dbReference type="Proteomes" id="UP001266305"/>
    </source>
</evidence>
<sequence length="569" mass="60137">MSGPAALTSLSSTLPAANITLFRPSSFFVVVQTGLGLQLLVQLVPLMQVSIRLDPAHQGQMCGEAGQGPSVGASPLGLVCRRFWKQNPGTGLLAVPPCVVPGAPTGARSQPVGLTAATDIPQPWPAGLCGNFNQNQADDFTALSGVVEATGAAFANTWKAQAACANARNSFEDPCSLSVENENYARHWCSRLTDPAGAFSPCHSVINPKPFHSSCPESQHYAYVVDACQPTCRGLSEADVTCGVAFVPVDGCTCPAGTFLNDAGACVAARECPCYVHGTVLAPGEVVHDEGAVCHRLCLGTCVAYGDGHFITFDGERYSFEGSCEYTLVQDYCGGNASHGTFRVITENIPCGTTGTTCSKAIKLFVESYELILQEGTFKAVARGPGRDPPYRIRYMGIFLVIETHGMAVSWDRKTSVFIRLHQDYKVSSGRGSQALRDHLVVTETLVPGVSCVAGGGKEEGPLASPACLQSPPPCWAPLQGRVCGLCGNFDGNAINDFTTRSRSVVGDALEFGNSWKLSPSCPDALLPKDPCTANPSRKSWAQKQCSILHGPTFAACRSQVGLCTWQTG</sequence>
<dbReference type="InterPro" id="IPR036084">
    <property type="entry name" value="Ser_inhib-like_sf"/>
</dbReference>
<dbReference type="Gene3D" id="2.10.25.10">
    <property type="entry name" value="Laminin"/>
    <property type="match status" value="1"/>
</dbReference>
<dbReference type="Proteomes" id="UP001266305">
    <property type="component" value="Unassembled WGS sequence"/>
</dbReference>
<dbReference type="SUPFAM" id="SSF57567">
    <property type="entry name" value="Serine protease inhibitors"/>
    <property type="match status" value="1"/>
</dbReference>
<name>A0ABQ9T8N2_SAGOE</name>
<organism evidence="4 5">
    <name type="scientific">Saguinus oedipus</name>
    <name type="common">Cotton-top tamarin</name>
    <name type="synonym">Oedipomidas oedipus</name>
    <dbReference type="NCBI Taxonomy" id="9490"/>
    <lineage>
        <taxon>Eukaryota</taxon>
        <taxon>Metazoa</taxon>
        <taxon>Chordata</taxon>
        <taxon>Craniata</taxon>
        <taxon>Vertebrata</taxon>
        <taxon>Euteleostomi</taxon>
        <taxon>Mammalia</taxon>
        <taxon>Eutheria</taxon>
        <taxon>Euarchontoglires</taxon>
        <taxon>Primates</taxon>
        <taxon>Haplorrhini</taxon>
        <taxon>Platyrrhini</taxon>
        <taxon>Cebidae</taxon>
        <taxon>Callitrichinae</taxon>
        <taxon>Saguinus</taxon>
    </lineage>
</organism>
<dbReference type="Pfam" id="PF00094">
    <property type="entry name" value="VWD"/>
    <property type="match status" value="2"/>
</dbReference>
<dbReference type="PANTHER" id="PTHR11339:SF408">
    <property type="entry name" value="MUCIN-5B"/>
    <property type="match status" value="1"/>
</dbReference>
<protein>
    <recommendedName>
        <fullName evidence="3">VWFD domain-containing protein</fullName>
    </recommendedName>
</protein>
<gene>
    <name evidence="4" type="ORF">P7K49_040202</name>
</gene>
<evidence type="ECO:0000259" key="3">
    <source>
        <dbReference type="PROSITE" id="PS51233"/>
    </source>
</evidence>
<dbReference type="InterPro" id="IPR050780">
    <property type="entry name" value="Mucin_vWF_Thrombospondin_sf"/>
</dbReference>
<feature type="domain" description="VWFD" evidence="3">
    <location>
        <begin position="1"/>
        <end position="165"/>
    </location>
</feature>
<accession>A0ABQ9T8N2</accession>
<dbReference type="SMART" id="SM00216">
    <property type="entry name" value="VWD"/>
    <property type="match status" value="1"/>
</dbReference>
<dbReference type="CDD" id="cd19941">
    <property type="entry name" value="TIL"/>
    <property type="match status" value="1"/>
</dbReference>
<evidence type="ECO:0000313" key="4">
    <source>
        <dbReference type="EMBL" id="KAK2081087.1"/>
    </source>
</evidence>
<dbReference type="InterPro" id="IPR002919">
    <property type="entry name" value="TIL_dom"/>
</dbReference>
<dbReference type="PANTHER" id="PTHR11339">
    <property type="entry name" value="EXTRACELLULAR MATRIX GLYCOPROTEIN RELATED"/>
    <property type="match status" value="1"/>
</dbReference>
<dbReference type="InterPro" id="IPR001846">
    <property type="entry name" value="VWF_type-D"/>
</dbReference>
<comment type="caution">
    <text evidence="4">The sequence shown here is derived from an EMBL/GenBank/DDBJ whole genome shotgun (WGS) entry which is preliminary data.</text>
</comment>
<keyword evidence="1" id="KW-1015">Disulfide bond</keyword>
<keyword evidence="5" id="KW-1185">Reference proteome</keyword>
<evidence type="ECO:0000256" key="1">
    <source>
        <dbReference type="ARBA" id="ARBA00023157"/>
    </source>
</evidence>
<dbReference type="PROSITE" id="PS51233">
    <property type="entry name" value="VWFD"/>
    <property type="match status" value="2"/>
</dbReference>
<dbReference type="EMBL" id="JASSZA010000411">
    <property type="protein sequence ID" value="KAK2081087.1"/>
    <property type="molecule type" value="Genomic_DNA"/>
</dbReference>
<proteinExistence type="predicted"/>